<dbReference type="EMBL" id="JAAKFY010000022">
    <property type="protein sequence ID" value="KAF3837732.1"/>
    <property type="molecule type" value="Genomic_DNA"/>
</dbReference>
<accession>A0A7J5XKX1</accession>
<evidence type="ECO:0000313" key="3">
    <source>
        <dbReference type="Proteomes" id="UP000518266"/>
    </source>
</evidence>
<dbReference type="AlphaFoldDB" id="A0A7J5XKX1"/>
<feature type="domain" description="Integrase zinc-binding" evidence="1">
    <location>
        <begin position="113"/>
        <end position="152"/>
    </location>
</feature>
<protein>
    <recommendedName>
        <fullName evidence="1">Integrase zinc-binding domain-containing protein</fullName>
    </recommendedName>
</protein>
<comment type="caution">
    <text evidence="2">The sequence shown here is derived from an EMBL/GenBank/DDBJ whole genome shotgun (WGS) entry which is preliminary data.</text>
</comment>
<dbReference type="InterPro" id="IPR041588">
    <property type="entry name" value="Integrase_H2C2"/>
</dbReference>
<gene>
    <name evidence="2" type="ORF">F7725_009500</name>
</gene>
<sequence length="153" mass="16949">MAGDSVPSDVCAVGTPATAQAQGLISGPPSPDSGSSVDQTLIFTLSHVGSVIRNLQQKDADIGQVLAWLEHVQRPPRWRLKDASRGEKRLWHAFPRLTLWRDFYVELFGCLRQGKVLGHLHGAPLTAHLAYERVLARARSVCYWPSMHSDIRS</sequence>
<keyword evidence="3" id="KW-1185">Reference proteome</keyword>
<dbReference type="Proteomes" id="UP000518266">
    <property type="component" value="Unassembled WGS sequence"/>
</dbReference>
<proteinExistence type="predicted"/>
<organism evidence="2 3">
    <name type="scientific">Dissostichus mawsoni</name>
    <name type="common">Antarctic cod</name>
    <dbReference type="NCBI Taxonomy" id="36200"/>
    <lineage>
        <taxon>Eukaryota</taxon>
        <taxon>Metazoa</taxon>
        <taxon>Chordata</taxon>
        <taxon>Craniata</taxon>
        <taxon>Vertebrata</taxon>
        <taxon>Euteleostomi</taxon>
        <taxon>Actinopterygii</taxon>
        <taxon>Neopterygii</taxon>
        <taxon>Teleostei</taxon>
        <taxon>Neoteleostei</taxon>
        <taxon>Acanthomorphata</taxon>
        <taxon>Eupercaria</taxon>
        <taxon>Perciformes</taxon>
        <taxon>Notothenioidei</taxon>
        <taxon>Nototheniidae</taxon>
        <taxon>Dissostichus</taxon>
    </lineage>
</organism>
<evidence type="ECO:0000313" key="2">
    <source>
        <dbReference type="EMBL" id="KAF3837732.1"/>
    </source>
</evidence>
<dbReference type="OrthoDB" id="8905589at2759"/>
<name>A0A7J5XKX1_DISMA</name>
<evidence type="ECO:0000259" key="1">
    <source>
        <dbReference type="Pfam" id="PF17921"/>
    </source>
</evidence>
<feature type="non-terminal residue" evidence="2">
    <location>
        <position position="1"/>
    </location>
</feature>
<reference evidence="2 3" key="1">
    <citation type="submission" date="2020-03" db="EMBL/GenBank/DDBJ databases">
        <title>Dissostichus mawsoni Genome sequencing and assembly.</title>
        <authorList>
            <person name="Park H."/>
        </authorList>
    </citation>
    <scope>NUCLEOTIDE SEQUENCE [LARGE SCALE GENOMIC DNA]</scope>
    <source>
        <strain evidence="2">DM0001</strain>
        <tissue evidence="2">Muscle</tissue>
    </source>
</reference>
<dbReference type="Gene3D" id="1.10.340.70">
    <property type="match status" value="1"/>
</dbReference>
<dbReference type="Pfam" id="PF17921">
    <property type="entry name" value="Integrase_H2C2"/>
    <property type="match status" value="1"/>
</dbReference>